<keyword evidence="1" id="KW-1133">Transmembrane helix</keyword>
<dbReference type="AlphaFoldDB" id="A0A368JQA6"/>
<evidence type="ECO:0000313" key="3">
    <source>
        <dbReference type="EMBL" id="RCR69808.1"/>
    </source>
</evidence>
<feature type="domain" description="PKD" evidence="2">
    <location>
        <begin position="61"/>
        <end position="107"/>
    </location>
</feature>
<dbReference type="Proteomes" id="UP000253383">
    <property type="component" value="Unassembled WGS sequence"/>
</dbReference>
<dbReference type="Gene3D" id="2.60.40.10">
    <property type="entry name" value="Immunoglobulins"/>
    <property type="match status" value="2"/>
</dbReference>
<keyword evidence="1" id="KW-0472">Membrane</keyword>
<comment type="caution">
    <text evidence="3">The sequence shown here is derived from an EMBL/GenBank/DDBJ whole genome shotgun (WGS) entry which is preliminary data.</text>
</comment>
<reference evidence="3 4" key="1">
    <citation type="submission" date="2018-07" db="EMBL/GenBank/DDBJ databases">
        <title>Genome analysis of Larkinella rosea.</title>
        <authorList>
            <person name="Zhou Z."/>
            <person name="Wang G."/>
        </authorList>
    </citation>
    <scope>NUCLEOTIDE SEQUENCE [LARGE SCALE GENOMIC DNA]</scope>
    <source>
        <strain evidence="4">zzj9</strain>
    </source>
</reference>
<protein>
    <submittedName>
        <fullName evidence="3">PKD domain-containing protein</fullName>
    </submittedName>
</protein>
<dbReference type="PROSITE" id="PS51257">
    <property type="entry name" value="PROKAR_LIPOPROTEIN"/>
    <property type="match status" value="1"/>
</dbReference>
<dbReference type="EMBL" id="QOWE01000007">
    <property type="protein sequence ID" value="RCR69808.1"/>
    <property type="molecule type" value="Genomic_DNA"/>
</dbReference>
<dbReference type="InterPro" id="IPR013783">
    <property type="entry name" value="Ig-like_fold"/>
</dbReference>
<dbReference type="OrthoDB" id="1488789at2"/>
<proteinExistence type="predicted"/>
<dbReference type="CDD" id="cd00146">
    <property type="entry name" value="PKD"/>
    <property type="match status" value="2"/>
</dbReference>
<dbReference type="SMART" id="SM00089">
    <property type="entry name" value="PKD"/>
    <property type="match status" value="2"/>
</dbReference>
<gene>
    <name evidence="3" type="ORF">DUE52_10745</name>
</gene>
<dbReference type="InterPro" id="IPR000601">
    <property type="entry name" value="PKD_dom"/>
</dbReference>
<keyword evidence="4" id="KW-1185">Reference proteome</keyword>
<dbReference type="InterPro" id="IPR035986">
    <property type="entry name" value="PKD_dom_sf"/>
</dbReference>
<dbReference type="Pfam" id="PF18911">
    <property type="entry name" value="PKD_4"/>
    <property type="match status" value="2"/>
</dbReference>
<evidence type="ECO:0000259" key="2">
    <source>
        <dbReference type="PROSITE" id="PS50093"/>
    </source>
</evidence>
<organism evidence="3 4">
    <name type="scientific">Larkinella punicea</name>
    <dbReference type="NCBI Taxonomy" id="2315727"/>
    <lineage>
        <taxon>Bacteria</taxon>
        <taxon>Pseudomonadati</taxon>
        <taxon>Bacteroidota</taxon>
        <taxon>Cytophagia</taxon>
        <taxon>Cytophagales</taxon>
        <taxon>Spirosomataceae</taxon>
        <taxon>Larkinella</taxon>
    </lineage>
</organism>
<evidence type="ECO:0000313" key="4">
    <source>
        <dbReference type="Proteomes" id="UP000253383"/>
    </source>
</evidence>
<name>A0A368JQA6_9BACT</name>
<dbReference type="SUPFAM" id="SSF49299">
    <property type="entry name" value="PKD domain"/>
    <property type="match status" value="2"/>
</dbReference>
<sequence length="278" mass="29954">MKIRSNSIINSVVYLITLVFVTISCQPTITPQPVADFSVEKVTGSPGKIKLTNKSLNAKRYQWLFGDGRASTDEAPEIEYKTDGTYTIVLTAKNDVGEDQVSNSIEIDGLVKYVTAGFDFAPVSGSASRIQFTNKSVNADRYQWEFGDGQASTDANPTIEFKANGIYSARLIAKNGNSTDEVSKSVSITGIPTSGSVMFYTNGRGDGSDIEVYVANAMQGVINTVQTSGVPTSCGLDGNVTFQNTDGNYSFYAQSKSRSWSGVITVKNGECRMKLLAQ</sequence>
<dbReference type="InterPro" id="IPR022409">
    <property type="entry name" value="PKD/Chitinase_dom"/>
</dbReference>
<keyword evidence="1" id="KW-0812">Transmembrane</keyword>
<feature type="transmembrane region" description="Helical" evidence="1">
    <location>
        <begin position="12"/>
        <end position="29"/>
    </location>
</feature>
<dbReference type="PROSITE" id="PS50093">
    <property type="entry name" value="PKD"/>
    <property type="match status" value="2"/>
</dbReference>
<feature type="domain" description="PKD" evidence="2">
    <location>
        <begin position="142"/>
        <end position="189"/>
    </location>
</feature>
<evidence type="ECO:0000256" key="1">
    <source>
        <dbReference type="SAM" id="Phobius"/>
    </source>
</evidence>
<accession>A0A368JQA6</accession>
<dbReference type="RefSeq" id="WP_114406002.1">
    <property type="nucleotide sequence ID" value="NZ_QOWE01000007.1"/>
</dbReference>